<dbReference type="EMBL" id="LXZO01000156">
    <property type="protein sequence ID" value="PAY43277.1"/>
    <property type="molecule type" value="Genomic_DNA"/>
</dbReference>
<evidence type="ECO:0000313" key="8">
    <source>
        <dbReference type="EMBL" id="PTR95058.1"/>
    </source>
</evidence>
<reference evidence="7 12" key="1">
    <citation type="submission" date="2016-05" db="EMBL/GenBank/DDBJ databases">
        <authorList>
            <person name="Lee J.-Y."/>
            <person name="Kim E.B."/>
            <person name="Choi Y.-J."/>
        </authorList>
    </citation>
    <scope>NUCLEOTIDE SEQUENCE [LARGE SCALE GENOMIC DNA]</scope>
    <source>
        <strain evidence="7 12">KLA006</strain>
    </source>
</reference>
<dbReference type="Proteomes" id="UP001213566">
    <property type="component" value="Unassembled WGS sequence"/>
</dbReference>
<gene>
    <name evidence="7" type="ORF">A8C52_03465</name>
    <name evidence="6" type="ORF">B6U56_09635</name>
    <name evidence="2" type="ORF">B7R82_09530</name>
    <name evidence="1" type="ORF">BHF65_09600</name>
    <name evidence="8" type="ORF">DBP89_07330</name>
    <name evidence="5" type="ORF">FYL25_06370</name>
    <name evidence="3" type="ORF">K8V06_04665</name>
    <name evidence="4" type="ORF">PV940_08560</name>
</gene>
<sequence length="139" mass="16576">MEEVLKRDNYYYGIKLSELSLQNAAKWRKQELLNLTKLSMIQIDNFSMYDPNSDLIKIRLFSLKKILENEGLDTKFWFVSKELKRTINYSDVWEISNPFISRTFLVNFKNNKITNFSYRLEGKQIKTESLFEAIKLDQG</sequence>
<evidence type="ECO:0000313" key="2">
    <source>
        <dbReference type="EMBL" id="ARU20218.1"/>
    </source>
</evidence>
<keyword evidence="1" id="KW-0614">Plasmid</keyword>
<reference evidence="3" key="8">
    <citation type="submission" date="2021-09" db="EMBL/GenBank/DDBJ databases">
        <authorList>
            <person name="Gilroy R."/>
        </authorList>
    </citation>
    <scope>NUCLEOTIDE SEQUENCE</scope>
    <source>
        <strain evidence="3">CHK189-29639</strain>
    </source>
</reference>
<evidence type="ECO:0000313" key="4">
    <source>
        <dbReference type="EMBL" id="MDF4187061.1"/>
    </source>
</evidence>
<evidence type="ECO:0000313" key="1">
    <source>
        <dbReference type="EMBL" id="AOO74513.1"/>
    </source>
</evidence>
<reference evidence="2 11" key="4">
    <citation type="submission" date="2017-04" db="EMBL/GenBank/DDBJ databases">
        <title>Complete genome sequence of Lactobacillus salivarius ZLS006, a probiotic strain isolated from healthy piglet.</title>
        <authorList>
            <person name="Zhang D."/>
        </authorList>
    </citation>
    <scope>NUCLEOTIDE SEQUENCE [LARGE SCALE GENOMIC DNA]</scope>
    <source>
        <strain evidence="2 11">ZLS006</strain>
        <plasmid evidence="2 11">unnamed1</plasmid>
    </source>
</reference>
<dbReference type="GeneID" id="89466490"/>
<proteinExistence type="predicted"/>
<reference evidence="1 9" key="2">
    <citation type="submission" date="2016-09" db="EMBL/GenBank/DDBJ databases">
        <title>Complete Genome Sequence of Lactobacillus salivarius Jin.</title>
        <authorList>
            <person name="Jin N."/>
            <person name="Li C."/>
            <person name="Wang M."/>
            <person name="Ren D."/>
            <person name="Di Y."/>
            <person name="Pan R."/>
            <person name="Du S."/>
            <person name="Lu H."/>
            <person name="Li X."/>
            <person name="Tian M."/>
        </authorList>
    </citation>
    <scope>NUCLEOTIDE SEQUENCE [LARGE SCALE GENOMIC DNA]</scope>
    <source>
        <strain evidence="1 9">CICC 23174</strain>
        <plasmid evidence="1">pLS_1</plasmid>
        <plasmid evidence="9">pls_1 sequence</plasmid>
    </source>
</reference>
<dbReference type="RefSeq" id="WP_003699121.1">
    <property type="nucleotide sequence ID" value="NZ_CANCWW010000025.1"/>
</dbReference>
<reference evidence="4" key="9">
    <citation type="submission" date="2023-02" db="EMBL/GenBank/DDBJ databases">
        <title>Draft Whole-Genome Sequences of competitive exclusion Lactobacillus salivarius strains for Poultry.</title>
        <authorList>
            <person name="Ma L.M."/>
            <person name="Lopez-Guerra N."/>
            <person name="Zhang G."/>
        </authorList>
    </citation>
    <scope>NUCLEOTIDE SEQUENCE</scope>
    <source>
        <strain evidence="4">Salm-9</strain>
    </source>
</reference>
<dbReference type="EMBL" id="QAGV01000008">
    <property type="protein sequence ID" value="PTR95058.1"/>
    <property type="molecule type" value="Genomic_DNA"/>
</dbReference>
<dbReference type="Proteomes" id="UP000195378">
    <property type="component" value="Plasmid unnamed1"/>
</dbReference>
<dbReference type="Proteomes" id="UP000244552">
    <property type="component" value="Unassembled WGS sequence"/>
</dbReference>
<dbReference type="Proteomes" id="UP000759256">
    <property type="component" value="Unassembled WGS sequence"/>
</dbReference>
<dbReference type="Proteomes" id="UP000471678">
    <property type="component" value="Unassembled WGS sequence"/>
</dbReference>
<geneLocation type="plasmid" evidence="9">
    <name>pls_1 sequence</name>
</geneLocation>
<reference evidence="5 14" key="6">
    <citation type="journal article" date="2020" name="Food Funct.">
        <title>Screening of Lactobacillus salivarius strains from the feces of Chinese populations and the evaluation of their effects against intestinal inflammation in mice.</title>
        <authorList>
            <person name="Zhai Q."/>
            <person name="Shen X."/>
            <person name="Cen S."/>
            <person name="Zhang C."/>
            <person name="Tian F."/>
            <person name="Zhao J."/>
            <person name="Zhang H."/>
            <person name="Xue Y."/>
            <person name="Chen W."/>
        </authorList>
    </citation>
    <scope>NUCLEOTIDE SEQUENCE [LARGE SCALE GENOMIC DNA]</scope>
    <source>
        <strain evidence="5 14">FYNDL5_1.scaf</strain>
    </source>
</reference>
<reference evidence="8 13" key="5">
    <citation type="journal article" date="2018" name="Genome Announc.">
        <title>Fifty-Six Draft Genome Sequences of 10 Lactobacillus Species from 22 Commercial Dietary Supplements.</title>
        <authorList>
            <person name="Gangiredla J."/>
            <person name="Barnaba T.J."/>
            <person name="Mammel M.K."/>
            <person name="Lacher D.W."/>
            <person name="Elkins C.A."/>
            <person name="Lampel K.A."/>
            <person name="Whitehouse C.A."/>
            <person name="Tartera C."/>
        </authorList>
    </citation>
    <scope>NUCLEOTIDE SEQUENCE [LARGE SCALE GENOMIC DNA]</scope>
    <source>
        <strain evidence="8 13">DS11_12</strain>
    </source>
</reference>
<evidence type="ECO:0000313" key="5">
    <source>
        <dbReference type="EMBL" id="MYY65046.1"/>
    </source>
</evidence>
<dbReference type="EMBL" id="JARKHV010000013">
    <property type="protein sequence ID" value="MDF4187061.1"/>
    <property type="molecule type" value="Genomic_DNA"/>
</dbReference>
<organism evidence="1 9">
    <name type="scientific">Ligilactobacillus salivarius</name>
    <dbReference type="NCBI Taxonomy" id="1624"/>
    <lineage>
        <taxon>Bacteria</taxon>
        <taxon>Bacillati</taxon>
        <taxon>Bacillota</taxon>
        <taxon>Bacilli</taxon>
        <taxon>Lactobacillales</taxon>
        <taxon>Lactobacillaceae</taxon>
        <taxon>Ligilactobacillus</taxon>
    </lineage>
</organism>
<dbReference type="EMBL" id="CP020859">
    <property type="protein sequence ID" value="ARU20218.1"/>
    <property type="molecule type" value="Genomic_DNA"/>
</dbReference>
<reference evidence="3" key="7">
    <citation type="journal article" date="2021" name="PeerJ">
        <title>Extensive microbial diversity within the chicken gut microbiome revealed by metagenomics and culture.</title>
        <authorList>
            <person name="Gilroy R."/>
            <person name="Ravi A."/>
            <person name="Getino M."/>
            <person name="Pursley I."/>
            <person name="Horton D.L."/>
            <person name="Alikhan N.F."/>
            <person name="Baker D."/>
            <person name="Gharbi K."/>
            <person name="Hall N."/>
            <person name="Watson M."/>
            <person name="Adriaenssens E.M."/>
            <person name="Foster-Nyarko E."/>
            <person name="Jarju S."/>
            <person name="Secka A."/>
            <person name="Antonio M."/>
            <person name="Oren A."/>
            <person name="Chaudhuri R.R."/>
            <person name="La Ragione R."/>
            <person name="Hildebrand F."/>
            <person name="Pallen M.J."/>
        </authorList>
    </citation>
    <scope>NUCLEOTIDE SEQUENCE</scope>
    <source>
        <strain evidence="3">CHK189-29639</strain>
    </source>
</reference>
<geneLocation type="plasmid" evidence="2 11">
    <name>unnamed1</name>
</geneLocation>
<dbReference type="EMBL" id="DYVK01000047">
    <property type="protein sequence ID" value="HJG15417.1"/>
    <property type="molecule type" value="Genomic_DNA"/>
</dbReference>
<dbReference type="Proteomes" id="UP000218139">
    <property type="component" value="Unassembled WGS sequence"/>
</dbReference>
<accession>A0A1D7TU87</accession>
<evidence type="ECO:0000313" key="3">
    <source>
        <dbReference type="EMBL" id="HJG15417.1"/>
    </source>
</evidence>
<dbReference type="EMBL" id="CP017108">
    <property type="protein sequence ID" value="AOO74513.1"/>
    <property type="molecule type" value="Genomic_DNA"/>
</dbReference>
<evidence type="ECO:0000313" key="13">
    <source>
        <dbReference type="Proteomes" id="UP000244552"/>
    </source>
</evidence>
<dbReference type="Proteomes" id="UP000192575">
    <property type="component" value="Unassembled WGS sequence"/>
</dbReference>
<evidence type="ECO:0000313" key="7">
    <source>
        <dbReference type="EMBL" id="PAY43277.1"/>
    </source>
</evidence>
<dbReference type="Proteomes" id="UP000094723">
    <property type="component" value="Plasmid pLS_1"/>
</dbReference>
<dbReference type="EMBL" id="NBEF01000034">
    <property type="protein sequence ID" value="OQQ89066.1"/>
    <property type="molecule type" value="Genomic_DNA"/>
</dbReference>
<dbReference type="AlphaFoldDB" id="A0A1D7TU87"/>
<protein>
    <submittedName>
        <fullName evidence="1">Uncharacterized protein</fullName>
    </submittedName>
</protein>
<evidence type="ECO:0000313" key="11">
    <source>
        <dbReference type="Proteomes" id="UP000195378"/>
    </source>
</evidence>
<dbReference type="EMBL" id="VSUB01000006">
    <property type="protein sequence ID" value="MYY65046.1"/>
    <property type="molecule type" value="Genomic_DNA"/>
</dbReference>
<name>A0A1D7TU87_9LACO</name>
<geneLocation type="plasmid" evidence="1">
    <name>pLS_1</name>
</geneLocation>
<evidence type="ECO:0000313" key="6">
    <source>
        <dbReference type="EMBL" id="OQQ89066.1"/>
    </source>
</evidence>
<evidence type="ECO:0000313" key="10">
    <source>
        <dbReference type="Proteomes" id="UP000192575"/>
    </source>
</evidence>
<evidence type="ECO:0000313" key="14">
    <source>
        <dbReference type="Proteomes" id="UP000471678"/>
    </source>
</evidence>
<reference evidence="6 10" key="3">
    <citation type="submission" date="2017-03" db="EMBL/GenBank/DDBJ databases">
        <title>Phylogenomics and comparative genomics of Lactobacillus salivarius, a mammalian gut commensal.</title>
        <authorList>
            <person name="Harris H.M."/>
        </authorList>
    </citation>
    <scope>NUCLEOTIDE SEQUENCE [LARGE SCALE GENOMIC DNA]</scope>
    <source>
        <strain evidence="6 10">JCM 1047</strain>
    </source>
</reference>
<evidence type="ECO:0000313" key="9">
    <source>
        <dbReference type="Proteomes" id="UP000094723"/>
    </source>
</evidence>
<evidence type="ECO:0000313" key="12">
    <source>
        <dbReference type="Proteomes" id="UP000218139"/>
    </source>
</evidence>